<evidence type="ECO:0000256" key="1">
    <source>
        <dbReference type="SAM" id="SignalP"/>
    </source>
</evidence>
<protein>
    <submittedName>
        <fullName evidence="2">Uncharacterized protein</fullName>
    </submittedName>
</protein>
<sequence length="151" mass="17389">MKLQLLAPVGALALTFALPYAALAQDDDPYPMEPGEWVEVTGIDLSDGAGLKYSQWLAGEWRANSDFAVEQGWLNSYEILINTHPRANEPDLYLIRRFPNFVDNAEGKRRNKVMMERYKRSEEKLQSESADRASYRTVVSDMLLRKMEWKD</sequence>
<dbReference type="EMBL" id="CP012669">
    <property type="protein sequence ID" value="ALE15601.1"/>
    <property type="molecule type" value="Genomic_DNA"/>
</dbReference>
<gene>
    <name evidence="2" type="ORF">AMC99_00285</name>
</gene>
<dbReference type="OrthoDB" id="5985781at2"/>
<feature type="chain" id="PRO_5005798150" evidence="1">
    <location>
        <begin position="25"/>
        <end position="151"/>
    </location>
</feature>
<dbReference type="KEGG" id="aep:AMC99_00285"/>
<dbReference type="PATRIC" id="fig|361183.4.peg.288"/>
<dbReference type="RefSeq" id="WP_061921838.1">
    <property type="nucleotide sequence ID" value="NZ_CP012669.1"/>
</dbReference>
<keyword evidence="1" id="KW-0732">Signal</keyword>
<accession>A0A0M4M5U7</accession>
<name>A0A0M4M5U7_9SPHN</name>
<evidence type="ECO:0000313" key="3">
    <source>
        <dbReference type="Proteomes" id="UP000057938"/>
    </source>
</evidence>
<reference evidence="2 3" key="1">
    <citation type="submission" date="2015-09" db="EMBL/GenBank/DDBJ databases">
        <title>Complete genome sequence of a benzo[a]pyrene-degrading bacterium Altererythrobacter epoxidivorans CGMCC 1.7731T.</title>
        <authorList>
            <person name="Li Z."/>
            <person name="Cheng H."/>
            <person name="Huo Y."/>
            <person name="Xu X."/>
        </authorList>
    </citation>
    <scope>NUCLEOTIDE SEQUENCE [LARGE SCALE GENOMIC DNA]</scope>
    <source>
        <strain evidence="2 3">CGMCC 1.7731</strain>
    </source>
</reference>
<proteinExistence type="predicted"/>
<dbReference type="Proteomes" id="UP000057938">
    <property type="component" value="Chromosome"/>
</dbReference>
<feature type="signal peptide" evidence="1">
    <location>
        <begin position="1"/>
        <end position="24"/>
    </location>
</feature>
<evidence type="ECO:0000313" key="2">
    <source>
        <dbReference type="EMBL" id="ALE15601.1"/>
    </source>
</evidence>
<dbReference type="AlphaFoldDB" id="A0A0M4M5U7"/>
<keyword evidence="3" id="KW-1185">Reference proteome</keyword>
<organism evidence="2 3">
    <name type="scientific">Altererythrobacter epoxidivorans</name>
    <dbReference type="NCBI Taxonomy" id="361183"/>
    <lineage>
        <taxon>Bacteria</taxon>
        <taxon>Pseudomonadati</taxon>
        <taxon>Pseudomonadota</taxon>
        <taxon>Alphaproteobacteria</taxon>
        <taxon>Sphingomonadales</taxon>
        <taxon>Erythrobacteraceae</taxon>
        <taxon>Altererythrobacter</taxon>
    </lineage>
</organism>